<feature type="compositionally biased region" description="Basic and acidic residues" evidence="1">
    <location>
        <begin position="376"/>
        <end position="391"/>
    </location>
</feature>
<feature type="region of interest" description="Disordered" evidence="1">
    <location>
        <begin position="360"/>
        <end position="481"/>
    </location>
</feature>
<organism evidence="3 4">
    <name type="scientific">Diatraea saccharalis</name>
    <name type="common">sugarcane borer</name>
    <dbReference type="NCBI Taxonomy" id="40085"/>
    <lineage>
        <taxon>Eukaryota</taxon>
        <taxon>Metazoa</taxon>
        <taxon>Ecdysozoa</taxon>
        <taxon>Arthropoda</taxon>
        <taxon>Hexapoda</taxon>
        <taxon>Insecta</taxon>
        <taxon>Pterygota</taxon>
        <taxon>Neoptera</taxon>
        <taxon>Endopterygota</taxon>
        <taxon>Lepidoptera</taxon>
        <taxon>Glossata</taxon>
        <taxon>Ditrysia</taxon>
        <taxon>Pyraloidea</taxon>
        <taxon>Crambidae</taxon>
        <taxon>Crambinae</taxon>
        <taxon>Diatraea</taxon>
    </lineage>
</organism>
<feature type="compositionally biased region" description="Basic and acidic residues" evidence="1">
    <location>
        <begin position="414"/>
        <end position="462"/>
    </location>
</feature>
<evidence type="ECO:0000313" key="3">
    <source>
        <dbReference type="EMBL" id="CAG9783541.1"/>
    </source>
</evidence>
<dbReference type="Pfam" id="PF16064">
    <property type="entry name" value="DUF4806"/>
    <property type="match status" value="1"/>
</dbReference>
<reference evidence="3" key="1">
    <citation type="submission" date="2021-12" db="EMBL/GenBank/DDBJ databases">
        <authorList>
            <person name="King R."/>
        </authorList>
    </citation>
    <scope>NUCLEOTIDE SEQUENCE</scope>
</reference>
<keyword evidence="4" id="KW-1185">Reference proteome</keyword>
<feature type="domain" description="DUF4806" evidence="2">
    <location>
        <begin position="242"/>
        <end position="328"/>
    </location>
</feature>
<accession>A0A9N9QUH6</accession>
<gene>
    <name evidence="3" type="ORF">DIATSA_LOCUS1706</name>
</gene>
<evidence type="ECO:0000313" key="4">
    <source>
        <dbReference type="Proteomes" id="UP001153714"/>
    </source>
</evidence>
<dbReference type="InterPro" id="IPR032071">
    <property type="entry name" value="DUF4806"/>
</dbReference>
<dbReference type="AlphaFoldDB" id="A0A9N9QUH6"/>
<feature type="compositionally biased region" description="Basic residues" evidence="1">
    <location>
        <begin position="360"/>
        <end position="373"/>
    </location>
</feature>
<protein>
    <recommendedName>
        <fullName evidence="2">DUF4806 domain-containing protein</fullName>
    </recommendedName>
</protein>
<proteinExistence type="predicted"/>
<dbReference type="EMBL" id="OU893342">
    <property type="protein sequence ID" value="CAG9783541.1"/>
    <property type="molecule type" value="Genomic_DNA"/>
</dbReference>
<evidence type="ECO:0000256" key="1">
    <source>
        <dbReference type="SAM" id="MobiDB-lite"/>
    </source>
</evidence>
<name>A0A9N9QUH6_9NEOP</name>
<evidence type="ECO:0000259" key="2">
    <source>
        <dbReference type="Pfam" id="PF16064"/>
    </source>
</evidence>
<reference evidence="3" key="2">
    <citation type="submission" date="2022-10" db="EMBL/GenBank/DDBJ databases">
        <authorList>
            <consortium name="ENA_rothamsted_submissions"/>
            <consortium name="culmorum"/>
            <person name="King R."/>
        </authorList>
    </citation>
    <scope>NUCLEOTIDE SEQUENCE</scope>
</reference>
<feature type="compositionally biased region" description="Basic and acidic residues" evidence="1">
    <location>
        <begin position="472"/>
        <end position="481"/>
    </location>
</feature>
<dbReference type="OrthoDB" id="7736237at2759"/>
<dbReference type="Proteomes" id="UP001153714">
    <property type="component" value="Chromosome 11"/>
</dbReference>
<sequence length="481" mass="55627">MSGFKIVQTLEKGSNRLFIIPSKWEHGGLLRYPKKPIEYKLAKNENSKPRDEWPIMSCKVKRIGLLTYADAEEELNIMLQNSDTDVGGHEDQRLYTITTAAPPPTSNISTNYNDMASHLMLQAQVDVCPTTTKSSTAILAPQADQEQYFYVNNIATTEIIPPPSSHDQFDIMQKLDTILTNQNDIKEIQKRFAQRLGNFVLEMETKVEEVIKRTLNHTINRTVTSLDEAKASPYENSAFKLKPINNIEELEEFELLLLDPIEKHKLMQLLSILCTKSDGNGITCAYKLIDIIFTREFLCKCSWSGGSRGDKIKIALKGYKNLLDFFFRMILSWDKSFTTDKNENFFKLVLRNAEQRKNIKNLRKPAMRTRKSKTQTNKEETVTSNEKKDEQVVENESAVVNAEKEKDLEEMEKDSEKEVQKDLEEGVEKNLDEEVEKNLDEEVQKNLEEEVQKDLEEEVQKDLEEEVERDLEEVVEKKRKK</sequence>